<feature type="domain" description="BEACH-type PH" evidence="3">
    <location>
        <begin position="2284"/>
        <end position="2401"/>
    </location>
</feature>
<dbReference type="InParanoid" id="W7X011"/>
<dbReference type="InterPro" id="IPR036372">
    <property type="entry name" value="BEACH_dom_sf"/>
</dbReference>
<dbReference type="Pfam" id="PF14844">
    <property type="entry name" value="PH_BEACH"/>
    <property type="match status" value="1"/>
</dbReference>
<dbReference type="Proteomes" id="UP000009168">
    <property type="component" value="Unassembled WGS sequence"/>
</dbReference>
<accession>W7X011</accession>
<dbReference type="InterPro" id="IPR050865">
    <property type="entry name" value="BEACH_Domain"/>
</dbReference>
<dbReference type="PROSITE" id="PS50197">
    <property type="entry name" value="BEACH"/>
    <property type="match status" value="1"/>
</dbReference>
<dbReference type="InterPro" id="IPR023362">
    <property type="entry name" value="PH-BEACH_dom"/>
</dbReference>
<dbReference type="Gene3D" id="1.10.1540.10">
    <property type="entry name" value="BEACH domain"/>
    <property type="match status" value="1"/>
</dbReference>
<dbReference type="PANTHER" id="PTHR13743">
    <property type="entry name" value="BEIGE/BEACH-RELATED"/>
    <property type="match status" value="1"/>
</dbReference>
<gene>
    <name evidence="4" type="ORF">TTHERM_000688820</name>
</gene>
<feature type="region of interest" description="Disordered" evidence="1">
    <location>
        <begin position="2301"/>
        <end position="2326"/>
    </location>
</feature>
<dbReference type="CDD" id="cd06071">
    <property type="entry name" value="Beach"/>
    <property type="match status" value="1"/>
</dbReference>
<dbReference type="InterPro" id="IPR036322">
    <property type="entry name" value="WD40_repeat_dom_sf"/>
</dbReference>
<organism evidence="4 5">
    <name type="scientific">Tetrahymena thermophila (strain SB210)</name>
    <dbReference type="NCBI Taxonomy" id="312017"/>
    <lineage>
        <taxon>Eukaryota</taxon>
        <taxon>Sar</taxon>
        <taxon>Alveolata</taxon>
        <taxon>Ciliophora</taxon>
        <taxon>Intramacronucleata</taxon>
        <taxon>Oligohymenophorea</taxon>
        <taxon>Hymenostomatida</taxon>
        <taxon>Tetrahymenina</taxon>
        <taxon>Tetrahymenidae</taxon>
        <taxon>Tetrahymena</taxon>
    </lineage>
</organism>
<dbReference type="SUPFAM" id="SSF50978">
    <property type="entry name" value="WD40 repeat-like"/>
    <property type="match status" value="1"/>
</dbReference>
<evidence type="ECO:0000256" key="1">
    <source>
        <dbReference type="SAM" id="MobiDB-lite"/>
    </source>
</evidence>
<dbReference type="Pfam" id="PF02138">
    <property type="entry name" value="Beach"/>
    <property type="match status" value="1"/>
</dbReference>
<keyword evidence="5" id="KW-1185">Reference proteome</keyword>
<dbReference type="RefSeq" id="XP_012656260.1">
    <property type="nucleotide sequence ID" value="XM_012800806.1"/>
</dbReference>
<dbReference type="KEGG" id="tet:TTHERM_000688820"/>
<proteinExistence type="predicted"/>
<feature type="region of interest" description="Disordered" evidence="1">
    <location>
        <begin position="907"/>
        <end position="932"/>
    </location>
</feature>
<evidence type="ECO:0000259" key="2">
    <source>
        <dbReference type="PROSITE" id="PS50197"/>
    </source>
</evidence>
<name>W7X011_TETTS</name>
<dbReference type="SUPFAM" id="SSF81837">
    <property type="entry name" value="BEACH domain"/>
    <property type="match status" value="1"/>
</dbReference>
<feature type="compositionally biased region" description="Polar residues" evidence="1">
    <location>
        <begin position="907"/>
        <end position="920"/>
    </location>
</feature>
<dbReference type="InterPro" id="IPR000409">
    <property type="entry name" value="BEACH_dom"/>
</dbReference>
<evidence type="ECO:0000313" key="4">
    <source>
        <dbReference type="EMBL" id="EWS71207.1"/>
    </source>
</evidence>
<evidence type="ECO:0000313" key="5">
    <source>
        <dbReference type="Proteomes" id="UP000009168"/>
    </source>
</evidence>
<dbReference type="OrthoDB" id="26681at2759"/>
<feature type="domain" description="BEACH" evidence="2">
    <location>
        <begin position="2417"/>
        <end position="2722"/>
    </location>
</feature>
<dbReference type="SUPFAM" id="SSF50729">
    <property type="entry name" value="PH domain-like"/>
    <property type="match status" value="1"/>
</dbReference>
<feature type="compositionally biased region" description="Polar residues" evidence="1">
    <location>
        <begin position="2311"/>
        <end position="2321"/>
    </location>
</feature>
<dbReference type="GeneID" id="24440213"/>
<feature type="region of interest" description="Disordered" evidence="1">
    <location>
        <begin position="1115"/>
        <end position="1145"/>
    </location>
</feature>
<protein>
    <submittedName>
        <fullName evidence="4">Beige/BEACH domain protein</fullName>
    </submittedName>
</protein>
<feature type="compositionally biased region" description="Polar residues" evidence="1">
    <location>
        <begin position="1124"/>
        <end position="1145"/>
    </location>
</feature>
<dbReference type="PANTHER" id="PTHR13743:SF112">
    <property type="entry name" value="BEACH DOMAIN-CONTAINING PROTEIN"/>
    <property type="match status" value="1"/>
</dbReference>
<dbReference type="PROSITE" id="PS51783">
    <property type="entry name" value="PH_BEACH"/>
    <property type="match status" value="1"/>
</dbReference>
<feature type="compositionally biased region" description="Basic and acidic residues" evidence="1">
    <location>
        <begin position="2301"/>
        <end position="2310"/>
    </location>
</feature>
<reference evidence="5" key="1">
    <citation type="journal article" date="2006" name="PLoS Biol.">
        <title>Macronuclear genome sequence of the ciliate Tetrahymena thermophila, a model eukaryote.</title>
        <authorList>
            <person name="Eisen J.A."/>
            <person name="Coyne R.S."/>
            <person name="Wu M."/>
            <person name="Wu D."/>
            <person name="Thiagarajan M."/>
            <person name="Wortman J.R."/>
            <person name="Badger J.H."/>
            <person name="Ren Q."/>
            <person name="Amedeo P."/>
            <person name="Jones K.M."/>
            <person name="Tallon L.J."/>
            <person name="Delcher A.L."/>
            <person name="Salzberg S.L."/>
            <person name="Silva J.C."/>
            <person name="Haas B.J."/>
            <person name="Majoros W.H."/>
            <person name="Farzad M."/>
            <person name="Carlton J.M."/>
            <person name="Smith R.K. Jr."/>
            <person name="Garg J."/>
            <person name="Pearlman R.E."/>
            <person name="Karrer K.M."/>
            <person name="Sun L."/>
            <person name="Manning G."/>
            <person name="Elde N.C."/>
            <person name="Turkewitz A.P."/>
            <person name="Asai D.J."/>
            <person name="Wilkes D.E."/>
            <person name="Wang Y."/>
            <person name="Cai H."/>
            <person name="Collins K."/>
            <person name="Stewart B.A."/>
            <person name="Lee S.R."/>
            <person name="Wilamowska K."/>
            <person name="Weinberg Z."/>
            <person name="Ruzzo W.L."/>
            <person name="Wloga D."/>
            <person name="Gaertig J."/>
            <person name="Frankel J."/>
            <person name="Tsao C.-C."/>
            <person name="Gorovsky M.A."/>
            <person name="Keeling P.J."/>
            <person name="Waller R.F."/>
            <person name="Patron N.J."/>
            <person name="Cherry J.M."/>
            <person name="Stover N.A."/>
            <person name="Krieger C.J."/>
            <person name="del Toro C."/>
            <person name="Ryder H.F."/>
            <person name="Williamson S.C."/>
            <person name="Barbeau R.A."/>
            <person name="Hamilton E.P."/>
            <person name="Orias E."/>
        </authorList>
    </citation>
    <scope>NUCLEOTIDE SEQUENCE [LARGE SCALE GENOMIC DNA]</scope>
    <source>
        <strain evidence="5">SB210</strain>
    </source>
</reference>
<dbReference type="InterPro" id="IPR011993">
    <property type="entry name" value="PH-like_dom_sf"/>
</dbReference>
<dbReference type="Gene3D" id="2.30.29.30">
    <property type="entry name" value="Pleckstrin-homology domain (PH domain)/Phosphotyrosine-binding domain (PTB)"/>
    <property type="match status" value="1"/>
</dbReference>
<dbReference type="EMBL" id="GG662260">
    <property type="protein sequence ID" value="EWS71207.1"/>
    <property type="molecule type" value="Genomic_DNA"/>
</dbReference>
<evidence type="ECO:0000259" key="3">
    <source>
        <dbReference type="PROSITE" id="PS51783"/>
    </source>
</evidence>
<sequence>MKEIINTNSISGTNDFKKFLQVLYENLNKYPQHNMNLLKVIQDEIESGKLIFRGRDELSIQKDDTFYSTDVVDHIQAFIVSEELRQRPRQILYFICLISAMCKQDETLGLQIKQIQQDIYDQILGLILKAWSYEPDDETIKEICQSDLESYSLQLKKMQQMQINEPNIVASQNDTNQLQNTELLQTKRKYFSEFKKSRCLQFSCQILNGLDINQLIKIMYKFNEKLTFLLEEVEDSSEDKSQPKKNQVNQPNNAIILDVSESNVSESVQPFDQRYTQKDEVVSDIVLKEKNSQIEGSLQQNSAYRSDNTLYSQQNISMQSIDTNNYDSEFIIDCLLQILKCLEEQRIQNNHSDQCLLFTKSSSLKIDKIRKGLQDFQMCMGFKLSLKRRTTFNLLKILAEKNSQNQQEVFLKLTLQVNYDNINTKLEIDILGKQKTEHFILELGSTQKFVQKWLTLQIIFPGQQKEHIQIIVDDFYSQEQLAAKYIQPNNYLIDASKYVTVIIGNQEADFNTTSILNQSNQRNANKNEEYLFKLWSLNFGKQLKGIKLRNLTFINDVQQSYILSQTISKRYHTLCLNIENPSNKLYINNMKQSEIDKDNLIFEFKNSDVYDHFNFTERHEAKSLNFFSKIFKSSDKSSNFGLNEQTVAKASWKINEMTIKYVNLRLYQHNYPLNILEKIGNMDIFFYILKNILELDIQSKKIKIESKFNTIKVIFSIMEQFNYSHSHILKSLDTYLTNLSNQGIITKDQKESMLCQVSKMQLESINQFFIEKNGFVLLQNFLKEKLDVFKEGNFPVADILIKYYRSWEFDNQMLYRCFVNVILNFDIINCLTYFDQEIILREIKEQVFKRFSFELQKSNKIEYILYSCIKYYLSDLYEFILDKKVNQSANSNTKLTFKNIQGFGDTSQESLNSSSKSPYNQKEEDSYTTSSDASNSTFQFYANFQRQKNMEEKDIPKKIIDFKNKETLLKQIFNIIYHVILVKQPREDQIYHQIFQNQIKTILSYLSYLINMGNKLDYLQKQCQQSQQLNCPLLIDRQNQKLNLQFGSSLTTQHLSNLKTPQTKVIKQSQSQNNLKDMGEIFGNTFLFPNTLNQTNKINFTQEKQNIAGRATLSQGKIRKESYSNDSCQNSNAPSETNYSNQNDDDFTTQGFSDQFYCNQCNLQHQIEKQPYELERLQFSLLIKELIYIIRRLMVKTTEPTIKQTTQKDIKQTAEEKQYIFRRQMTALLVQEEKMIVVQNGIKNQNIANSNNFDQVNLQSESTSIKSSQMTLTPLVQYTREQEGYFNGSDFDINNRINGSQSSQQSRKTTMQGVKKNLIQQIVEKPLNKIEEDPSSLDQEYFYQNALFKYKYLDIIMGINNNHISKDNQYQENVQRYLIDIVYHFYEQFKQSVIEESFQSKQEVYSNFLNQLILRLGENLVEMGEKSSTAFEQNLLQVIFQKEQSVLNQKNSILNIFINKFSYFSNKTQLQVILEFHKKINLIMSRKNYKRHEFLYLLNTIINEFSIKPEINTNKTKHEIISALIESYLYYNIKYNEDPRQILEEMLAILSLFLYQNDYQKLYESKNTKQKNDGERFVNQKELLLQHGPPYDHLQFDEYQQDEQQQQFESPNLEDYLIGLKSLIQRILENSKSSDKKQNIKQHQLCLLNVIFIVEYIIQTQDFQKLDQSIIKEIINLIEQFVNFGVYSKLIYNIDPILKVLNQNSFFNPSQIDLIKQMQQNFKGVDQINGGPLRSVINVLFMLIQKLQNMHQLKHQEQKQFIEKLLKIFQSCQFLENIQQITSNNSMLNSSLIKEKHYIIEETNKYPAQQQNIYSALKEHLTIYILFNLFRVFYHQSKKIHEPLTKQNLQEQKEIKITIQLIIQTLNLMNKQKCIESLSQINNVCQNLQNQIQPKKGAKEISNTLLEYFFNNQLNINYQYFCEDLSKDKADQQIDDLIQIFKDNFELFYQNQDRIYNNNNTEDQENQLEIQNIRKNSQFKQNSKLNESQPKKNPSSLDKFDFYQKISQIALKQSQEQSDENIYQLYLKLTQIQNFEEYSIDGLIIPSLYMPIVNSIDLVSSLMPLLLQRMILFEKNKNCQSIQDTIASLKSLKIYKVQQLIDLNQEFYFMESQANNYDKIFDKKWEKIQKNLESQKGVFYREFDNYKSVQTISKTIDIYGRRSLTYTKSKKKNIYKNHQQYQQEYFKNQQNNDEKQAEDNFDDQSELYNSKVRECEIKSESSINTIQDQFLSEDVDTVKHDSEKQIEDIFAKTQQPKLIFQKEGEYISLTNSYFGVIRILKLQDDESEIIFESNKVFKRPDQDSLNKDDYQITSMPYQDNNQSKEQEKNQIQNYKKYLLGSLEPQSKDRKKNLQIKNILEIYCQTFNALENSVEIFMKNNKSYFFVFFEEQTKKEFLDSLKKIQKQNRTSYIFQIIDDSLKKKKLIKYQKQWQDDEITNFEYLMALNSLSSRSLNDINQYYVFPWIIQDYKSDHINLNNLQIYRNLQYPLGKLNEMRYREYLEKYEVLGDSKYGFYGSHFSTAVHIIYYLIRIEPFSSLGIQLQSGKFDHPDRLFFSIEQTWRSCTENSSDLKELIPEFFFLPDFLINKSELDFGERQLRQNQNSDNQQEKKDLKVNHVELPPWSHGSPHLFVQVQRAALESRYVSENLNYWIDLIWGRNQQMRDNLFNIKTYKDKMNMKVKDLYNKLASQQDVDKLRSLLTQIQCFGTFPTKLFTTQHPMKNNLENYDIIQNFDRLPNKKAEQNQGEDILVNERRNSQIPAKMSTDLRYSQNPEQNSKKYRMNIELEEKEGTNIFFQIINQDIYFVKKDQPSKDSNYIIVIKSKLFKDKQDREKKGKFVQIEHKINENQNSIRQYQNLLAFFDGDIFFAINQKSNNINLYYNLQIASQVSFSNQPLTIVKCINNVNSGILVSVANSKIFLADFDIRLIKKSSEQLKQLHIRDNSVFKNIQILYGHYSPITLVEVCAELDIIVSVDQQSTFLIHNSDGKCIRKYCPDILLRDIVKMTLSPDGYICILCKTERGGYPKTLLSTLYLLDINCYNQFDHYQHVVSSHDEEIIDMAFINYKSMVVCKKQKFEIWDMFMYHFIDSAKQIRKNYRKAQVLDNCVYRNIGLFYDRNTLIIYFLRSFKSGKNDSSDQFISLVTSKKQRIINKLDWACM</sequence>
<dbReference type="SMART" id="SM01026">
    <property type="entry name" value="Beach"/>
    <property type="match status" value="1"/>
</dbReference>